<dbReference type="SUPFAM" id="SSF109854">
    <property type="entry name" value="DinB/YfiT-like putative metalloenzymes"/>
    <property type="match status" value="1"/>
</dbReference>
<name>A0A2N3LHS2_9BACI</name>
<gene>
    <name evidence="4" type="ORF">CWO92_15345</name>
</gene>
<reference evidence="4 5" key="1">
    <citation type="submission" date="2017-11" db="EMBL/GenBank/DDBJ databases">
        <title>Bacillus camelliae sp. nov., isolated from pu'er tea.</title>
        <authorList>
            <person name="Niu L."/>
        </authorList>
    </citation>
    <scope>NUCLEOTIDE SEQUENCE [LARGE SCALE GENOMIC DNA]</scope>
    <source>
        <strain evidence="4 5">7578-1</strain>
    </source>
</reference>
<feature type="binding site" evidence="3">
    <location>
        <position position="124"/>
    </location>
    <ligand>
        <name>a divalent metal cation</name>
        <dbReference type="ChEBI" id="CHEBI:60240"/>
    </ligand>
</feature>
<evidence type="ECO:0000256" key="3">
    <source>
        <dbReference type="PIRSR" id="PIRSR607837-1"/>
    </source>
</evidence>
<dbReference type="GO" id="GO:0046872">
    <property type="term" value="F:metal ion binding"/>
    <property type="evidence" value="ECO:0007669"/>
    <property type="project" value="UniProtKB-KW"/>
</dbReference>
<evidence type="ECO:0000256" key="2">
    <source>
        <dbReference type="ARBA" id="ARBA00022723"/>
    </source>
</evidence>
<dbReference type="Gene3D" id="1.20.120.450">
    <property type="entry name" value="dinb family like domain"/>
    <property type="match status" value="1"/>
</dbReference>
<evidence type="ECO:0000313" key="4">
    <source>
        <dbReference type="EMBL" id="PKR84180.1"/>
    </source>
</evidence>
<evidence type="ECO:0000256" key="1">
    <source>
        <dbReference type="ARBA" id="ARBA00008635"/>
    </source>
</evidence>
<proteinExistence type="inferred from homology"/>
<dbReference type="OrthoDB" id="119432at2"/>
<keyword evidence="5" id="KW-1185">Reference proteome</keyword>
<protein>
    <submittedName>
        <fullName evidence="4">Damage-inducible protein DinB</fullName>
    </submittedName>
</protein>
<organism evidence="4 5">
    <name type="scientific">Heyndrickxia camelliae</name>
    <dbReference type="NCBI Taxonomy" id="1707093"/>
    <lineage>
        <taxon>Bacteria</taxon>
        <taxon>Bacillati</taxon>
        <taxon>Bacillota</taxon>
        <taxon>Bacilli</taxon>
        <taxon>Bacillales</taxon>
        <taxon>Bacillaceae</taxon>
        <taxon>Heyndrickxia</taxon>
    </lineage>
</organism>
<accession>A0A2N3LHS2</accession>
<comment type="similarity">
    <text evidence="1">Belongs to the DinB family.</text>
</comment>
<dbReference type="EMBL" id="PIQO01000012">
    <property type="protein sequence ID" value="PKR84180.1"/>
    <property type="molecule type" value="Genomic_DNA"/>
</dbReference>
<sequence>MNRLEEYIQSWLKHRTVLNEILCLIKDEHMYFKPWERAFSLSELTLHIANSMDMFVQTIKNGSFKISPVPNYETMDDVRRIVSDYTEKTKGDLATLRNQDLENMIGINGFYASGKVWLENAKDHEIHHKGQLFTYARMIGVEKLPFFLKQPEKR</sequence>
<evidence type="ECO:0000313" key="5">
    <source>
        <dbReference type="Proteomes" id="UP000233440"/>
    </source>
</evidence>
<dbReference type="InterPro" id="IPR034660">
    <property type="entry name" value="DinB/YfiT-like"/>
</dbReference>
<keyword evidence="2 3" id="KW-0479">Metal-binding</keyword>
<dbReference type="AlphaFoldDB" id="A0A2N3LHS2"/>
<dbReference type="Proteomes" id="UP000233440">
    <property type="component" value="Unassembled WGS sequence"/>
</dbReference>
<dbReference type="InterPro" id="IPR007837">
    <property type="entry name" value="DinB"/>
</dbReference>
<comment type="caution">
    <text evidence="4">The sequence shown here is derived from an EMBL/GenBank/DDBJ whole genome shotgun (WGS) entry which is preliminary data.</text>
</comment>
<dbReference type="RefSeq" id="WP_101355097.1">
    <property type="nucleotide sequence ID" value="NZ_PIQO01000012.1"/>
</dbReference>
<dbReference type="Pfam" id="PF05163">
    <property type="entry name" value="DinB"/>
    <property type="match status" value="1"/>
</dbReference>
<feature type="binding site" evidence="3">
    <location>
        <position position="47"/>
    </location>
    <ligand>
        <name>a divalent metal cation</name>
        <dbReference type="ChEBI" id="CHEBI:60240"/>
    </ligand>
</feature>
<feature type="binding site" evidence="3">
    <location>
        <position position="128"/>
    </location>
    <ligand>
        <name>a divalent metal cation</name>
        <dbReference type="ChEBI" id="CHEBI:60240"/>
    </ligand>
</feature>